<dbReference type="STRING" id="1234409.C683_0403"/>
<dbReference type="InterPro" id="IPR005917">
    <property type="entry name" value="Pmev_kinase_bact"/>
</dbReference>
<sequence>MITASAPGKLYITGEYAVLETGHPAIIVALDQYITVSLTKQDHRGSITSSYSNFLPIPWTRKDGKVFVDERENPFNYVITAIQMTEKYVESLGKELSFYHLDIQSDLMKKDGRKYGLGSSGAVTVATVKALLKFYGVPLQPLSIYKLCVLTHLEIGSNGSFGDIAASTFGGWIAYSKFDQQWLEKQAKTHSIQELVAMDWKDLRIESLPAPKELELFIGWTGDPASTTSLVDQMNQDNEKHRAFHRYFLQNAKTIVEKTIHDFKTQQTKEILEDIAQYRQLLKELAQQANICIETPTLTEFCTIVETFGASGKSSGAGGGDCGIAFLPKSVEKEALIKILQENEIEYLDFHVHGEEK</sequence>
<dbReference type="GO" id="GO:0004631">
    <property type="term" value="F:phosphomevalonate kinase activity"/>
    <property type="evidence" value="ECO:0007669"/>
    <property type="project" value="UniProtKB-EC"/>
</dbReference>
<comment type="pathway">
    <text evidence="1">Isoprenoid biosynthesis; isopentenyl diphosphate biosynthesis via mevalonate pathway; isopentenyl diphosphate from (R)-mevalonate: step 2/3.</text>
</comment>
<protein>
    <recommendedName>
        <fullName evidence="2">phosphomevalonate kinase</fullName>
        <ecNumber evidence="2">2.7.4.2</ecNumber>
    </recommendedName>
</protein>
<keyword evidence="5 8" id="KW-0418">Kinase</keyword>
<feature type="domain" description="GHMP kinase N-terminal" evidence="7">
    <location>
        <begin position="76"/>
        <end position="171"/>
    </location>
</feature>
<dbReference type="RefSeq" id="WP_009488855.1">
    <property type="nucleotide sequence ID" value="NZ_AMYT01000011.1"/>
</dbReference>
<dbReference type="SUPFAM" id="SSF54211">
    <property type="entry name" value="Ribosomal protein S5 domain 2-like"/>
    <property type="match status" value="1"/>
</dbReference>
<dbReference type="InterPro" id="IPR035102">
    <property type="entry name" value="Phosphomevalonate_kinase"/>
</dbReference>
<evidence type="ECO:0000256" key="6">
    <source>
        <dbReference type="ARBA" id="ARBA00022840"/>
    </source>
</evidence>
<dbReference type="NCBIfam" id="TIGR01220">
    <property type="entry name" value="Pmev_kin_Gr_pos"/>
    <property type="match status" value="1"/>
</dbReference>
<dbReference type="EC" id="2.7.4.2" evidence="2"/>
<dbReference type="GO" id="GO:0005524">
    <property type="term" value="F:ATP binding"/>
    <property type="evidence" value="ECO:0007669"/>
    <property type="project" value="UniProtKB-KW"/>
</dbReference>
<dbReference type="SUPFAM" id="SSF55060">
    <property type="entry name" value="GHMP Kinase, C-terminal domain"/>
    <property type="match status" value="1"/>
</dbReference>
<dbReference type="Gene3D" id="3.30.230.10">
    <property type="match status" value="1"/>
</dbReference>
<dbReference type="InterPro" id="IPR014721">
    <property type="entry name" value="Ribsml_uS5_D2-typ_fold_subgr"/>
</dbReference>
<keyword evidence="3 8" id="KW-0808">Transferase</keyword>
<evidence type="ECO:0000313" key="8">
    <source>
        <dbReference type="EMBL" id="EKU27622.1"/>
    </source>
</evidence>
<dbReference type="Pfam" id="PF00288">
    <property type="entry name" value="GHMP_kinases_N"/>
    <property type="match status" value="1"/>
</dbReference>
<dbReference type="PRINTS" id="PR00959">
    <property type="entry name" value="MEVGALKINASE"/>
</dbReference>
<keyword evidence="9" id="KW-1185">Reference proteome</keyword>
<dbReference type="PANTHER" id="PTHR31814">
    <property type="match status" value="1"/>
</dbReference>
<dbReference type="AlphaFoldDB" id="K8ZC75"/>
<evidence type="ECO:0000259" key="7">
    <source>
        <dbReference type="Pfam" id="PF00288"/>
    </source>
</evidence>
<evidence type="ECO:0000256" key="2">
    <source>
        <dbReference type="ARBA" id="ARBA00012958"/>
    </source>
</evidence>
<accession>K8ZC75</accession>
<dbReference type="eggNOG" id="COG1577">
    <property type="taxonomic scope" value="Bacteria"/>
</dbReference>
<dbReference type="PANTHER" id="PTHR31814:SF2">
    <property type="entry name" value="PHOSPHOMEVALONATE KINASE"/>
    <property type="match status" value="1"/>
</dbReference>
<dbReference type="InterPro" id="IPR006204">
    <property type="entry name" value="GHMP_kinase_N_dom"/>
</dbReference>
<evidence type="ECO:0000256" key="5">
    <source>
        <dbReference type="ARBA" id="ARBA00022777"/>
    </source>
</evidence>
<evidence type="ECO:0000313" key="9">
    <source>
        <dbReference type="Proteomes" id="UP000016057"/>
    </source>
</evidence>
<evidence type="ECO:0000256" key="3">
    <source>
        <dbReference type="ARBA" id="ARBA00022679"/>
    </source>
</evidence>
<reference evidence="8 9" key="1">
    <citation type="journal article" date="2013" name="Genome Announc.">
        <title>Draft Genome Sequence of Catellicoccus marimammalium, a Novel Species Commonly Found in Gull Feces.</title>
        <authorList>
            <person name="Weigand M.R."/>
            <person name="Ryu H."/>
            <person name="Bozcek L."/>
            <person name="Konstantinidis K.T."/>
            <person name="Santo Domingo J.W."/>
        </authorList>
    </citation>
    <scope>NUCLEOTIDE SEQUENCE [LARGE SCALE GENOMIC DNA]</scope>
    <source>
        <strain evidence="8 9">M35/04/3</strain>
    </source>
</reference>
<evidence type="ECO:0000256" key="4">
    <source>
        <dbReference type="ARBA" id="ARBA00022741"/>
    </source>
</evidence>
<dbReference type="EMBL" id="AMYT01000011">
    <property type="protein sequence ID" value="EKU27622.1"/>
    <property type="molecule type" value="Genomic_DNA"/>
</dbReference>
<keyword evidence="6" id="KW-0067">ATP-binding</keyword>
<dbReference type="InterPro" id="IPR020568">
    <property type="entry name" value="Ribosomal_Su5_D2-typ_SF"/>
</dbReference>
<proteinExistence type="predicted"/>
<name>K8ZC75_9ENTE</name>
<evidence type="ECO:0000256" key="1">
    <source>
        <dbReference type="ARBA" id="ARBA00005017"/>
    </source>
</evidence>
<organism evidence="8 9">
    <name type="scientific">Catellicoccus marimammalium M35/04/3</name>
    <dbReference type="NCBI Taxonomy" id="1234409"/>
    <lineage>
        <taxon>Bacteria</taxon>
        <taxon>Bacillati</taxon>
        <taxon>Bacillota</taxon>
        <taxon>Bacilli</taxon>
        <taxon>Lactobacillales</taxon>
        <taxon>Enterococcaceae</taxon>
        <taxon>Catellicoccus</taxon>
    </lineage>
</organism>
<dbReference type="Gene3D" id="3.30.70.890">
    <property type="entry name" value="GHMP kinase, C-terminal domain"/>
    <property type="match status" value="1"/>
</dbReference>
<dbReference type="InterPro" id="IPR036554">
    <property type="entry name" value="GHMP_kinase_C_sf"/>
</dbReference>
<dbReference type="OrthoDB" id="1522677at2"/>
<comment type="caution">
    <text evidence="8">The sequence shown here is derived from an EMBL/GenBank/DDBJ whole genome shotgun (WGS) entry which is preliminary data.</text>
</comment>
<dbReference type="PATRIC" id="fig|1234409.3.peg.370"/>
<gene>
    <name evidence="8" type="ORF">C683_0403</name>
</gene>
<keyword evidence="4" id="KW-0547">Nucleotide-binding</keyword>
<dbReference type="Proteomes" id="UP000016057">
    <property type="component" value="Unassembled WGS sequence"/>
</dbReference>